<dbReference type="InterPro" id="IPR053151">
    <property type="entry name" value="RNase_H-like"/>
</dbReference>
<accession>A0ABD3B1X6</accession>
<gene>
    <name evidence="2" type="ORF">ACH5RR_000716</name>
</gene>
<organism evidence="2 3">
    <name type="scientific">Cinchona calisaya</name>
    <dbReference type="NCBI Taxonomy" id="153742"/>
    <lineage>
        <taxon>Eukaryota</taxon>
        <taxon>Viridiplantae</taxon>
        <taxon>Streptophyta</taxon>
        <taxon>Embryophyta</taxon>
        <taxon>Tracheophyta</taxon>
        <taxon>Spermatophyta</taxon>
        <taxon>Magnoliopsida</taxon>
        <taxon>eudicotyledons</taxon>
        <taxon>Gunneridae</taxon>
        <taxon>Pentapetalae</taxon>
        <taxon>asterids</taxon>
        <taxon>lamiids</taxon>
        <taxon>Gentianales</taxon>
        <taxon>Rubiaceae</taxon>
        <taxon>Cinchonoideae</taxon>
        <taxon>Cinchoneae</taxon>
        <taxon>Cinchona</taxon>
    </lineage>
</organism>
<dbReference type="Pfam" id="PF22936">
    <property type="entry name" value="Pol_BBD"/>
    <property type="match status" value="1"/>
</dbReference>
<dbReference type="Gene3D" id="3.30.420.10">
    <property type="entry name" value="Ribonuclease H-like superfamily/Ribonuclease H"/>
    <property type="match status" value="1"/>
</dbReference>
<dbReference type="PANTHER" id="PTHR47723">
    <property type="entry name" value="OS05G0353850 PROTEIN"/>
    <property type="match status" value="1"/>
</dbReference>
<name>A0ABD3B1X6_9GENT</name>
<comment type="caution">
    <text evidence="2">The sequence shown here is derived from an EMBL/GenBank/DDBJ whole genome shotgun (WGS) entry which is preliminary data.</text>
</comment>
<dbReference type="Proteomes" id="UP001630127">
    <property type="component" value="Unassembled WGS sequence"/>
</dbReference>
<sequence>MAHLWAIGGGGIIHTAQGVPMAGFVIAFGFKTNLEAESLASEAGLRLCCDNEWLNAYIDTASLVLCKMMREHITVPWRLDFFILKLRTLLSVGYFQISRVREVNSLADNLAKAASSSHGFHLKFALHFLTLFVVRPSKWVTLDTIQFSISKEGIAACQGDWSKPVESNAATSSQKVNEPNEDWDVQVSFAVEECIFCCTTDQKDELALTTVNINPINYNVDWIIDSGCSNHMTGDKRKLPNLKEYKGGRVVVTTDNSRPDEIKVYQNKKITGTPIMQEKWMETVYVMSTQEAYVDKARKNETPDLRIGHVSYHKLKIMMMKSMLKGLPQLDVRDDNVCADHFRSKFDKKAV</sequence>
<evidence type="ECO:0000259" key="1">
    <source>
        <dbReference type="Pfam" id="PF22936"/>
    </source>
</evidence>
<proteinExistence type="predicted"/>
<dbReference type="InterPro" id="IPR044730">
    <property type="entry name" value="RNase_H-like_dom_plant"/>
</dbReference>
<dbReference type="InterPro" id="IPR036397">
    <property type="entry name" value="RNaseH_sf"/>
</dbReference>
<dbReference type="EMBL" id="JBJUIK010000001">
    <property type="protein sequence ID" value="KAL3537350.1"/>
    <property type="molecule type" value="Genomic_DNA"/>
</dbReference>
<evidence type="ECO:0000313" key="3">
    <source>
        <dbReference type="Proteomes" id="UP001630127"/>
    </source>
</evidence>
<protein>
    <recommendedName>
        <fullName evidence="1">Retrovirus-related Pol polyprotein from transposon TNT 1-94-like beta-barrel domain-containing protein</fullName>
    </recommendedName>
</protein>
<reference evidence="2 3" key="1">
    <citation type="submission" date="2024-11" db="EMBL/GenBank/DDBJ databases">
        <title>A near-complete genome assembly of Cinchona calisaya.</title>
        <authorList>
            <person name="Lian D.C."/>
            <person name="Zhao X.W."/>
            <person name="Wei L."/>
        </authorList>
    </citation>
    <scope>NUCLEOTIDE SEQUENCE [LARGE SCALE GENOMIC DNA]</scope>
    <source>
        <tissue evidence="2">Nenye</tissue>
    </source>
</reference>
<dbReference type="AlphaFoldDB" id="A0ABD3B1X6"/>
<evidence type="ECO:0000313" key="2">
    <source>
        <dbReference type="EMBL" id="KAL3537350.1"/>
    </source>
</evidence>
<dbReference type="InterPro" id="IPR012337">
    <property type="entry name" value="RNaseH-like_sf"/>
</dbReference>
<dbReference type="PANTHER" id="PTHR47723:SF19">
    <property type="entry name" value="POLYNUCLEOTIDYL TRANSFERASE, RIBONUCLEASE H-LIKE SUPERFAMILY PROTEIN"/>
    <property type="match status" value="1"/>
</dbReference>
<keyword evidence="3" id="KW-1185">Reference proteome</keyword>
<dbReference type="CDD" id="cd06222">
    <property type="entry name" value="RNase_H_like"/>
    <property type="match status" value="1"/>
</dbReference>
<dbReference type="InterPro" id="IPR054722">
    <property type="entry name" value="PolX-like_BBD"/>
</dbReference>
<dbReference type="SUPFAM" id="SSF53098">
    <property type="entry name" value="Ribonuclease H-like"/>
    <property type="match status" value="1"/>
</dbReference>
<feature type="domain" description="Retrovirus-related Pol polyprotein from transposon TNT 1-94-like beta-barrel" evidence="1">
    <location>
        <begin position="222"/>
        <end position="256"/>
    </location>
</feature>